<evidence type="ECO:0000313" key="2">
    <source>
        <dbReference type="Proteomes" id="UP001257948"/>
    </source>
</evidence>
<dbReference type="Pfam" id="PF13822">
    <property type="entry name" value="ACC_epsilon"/>
    <property type="match status" value="1"/>
</dbReference>
<dbReference type="EMBL" id="JAVTLL010000049">
    <property type="protein sequence ID" value="MDT7847427.1"/>
    <property type="molecule type" value="Genomic_DNA"/>
</dbReference>
<accession>A0ABU3M7C7</accession>
<dbReference type="InterPro" id="IPR032716">
    <property type="entry name" value="ACC_epsilon"/>
</dbReference>
<gene>
    <name evidence="1" type="ORF">RQC66_42600</name>
</gene>
<dbReference type="Proteomes" id="UP001257948">
    <property type="component" value="Unassembled WGS sequence"/>
</dbReference>
<sequence>MASEKLLIRVEKGEPDEAELAAVVAVLLSLRTGEQTESEESPAAEIDWWRGPESYVAPDGWR</sequence>
<name>A0ABU3M7C7_9ACTN</name>
<proteinExistence type="predicted"/>
<comment type="caution">
    <text evidence="1">The sequence shown here is derived from an EMBL/GenBank/DDBJ whole genome shotgun (WGS) entry which is preliminary data.</text>
</comment>
<organism evidence="1 2">
    <name type="scientific">Streptomyces justiciae</name>
    <dbReference type="NCBI Taxonomy" id="2780140"/>
    <lineage>
        <taxon>Bacteria</taxon>
        <taxon>Bacillati</taxon>
        <taxon>Actinomycetota</taxon>
        <taxon>Actinomycetes</taxon>
        <taxon>Kitasatosporales</taxon>
        <taxon>Streptomycetaceae</taxon>
        <taxon>Streptomyces</taxon>
    </lineage>
</organism>
<dbReference type="RefSeq" id="WP_314207627.1">
    <property type="nucleotide sequence ID" value="NZ_JAVTLL010000049.1"/>
</dbReference>
<protein>
    <submittedName>
        <fullName evidence="1">Acyl-CoA carboxylase subunit epsilon</fullName>
    </submittedName>
</protein>
<reference evidence="2" key="1">
    <citation type="submission" date="2023-07" db="EMBL/GenBank/DDBJ databases">
        <title>Draft genome sequence of the endophytic actinobacterium Streptomyces justiciae WPN32, a potential antibiotic producer.</title>
        <authorList>
            <person name="Yasawong M."/>
            <person name="Pana W."/>
            <person name="Ganta P."/>
            <person name="Santapan N."/>
            <person name="Songngamsuk T."/>
            <person name="Phatcharaharikarn M."/>
            <person name="Kerdtoob S."/>
            <person name="Nantapong N."/>
        </authorList>
    </citation>
    <scope>NUCLEOTIDE SEQUENCE [LARGE SCALE GENOMIC DNA]</scope>
    <source>
        <strain evidence="2">WPN32</strain>
    </source>
</reference>
<evidence type="ECO:0000313" key="1">
    <source>
        <dbReference type="EMBL" id="MDT7847427.1"/>
    </source>
</evidence>
<keyword evidence="2" id="KW-1185">Reference proteome</keyword>